<reference evidence="1" key="1">
    <citation type="submission" date="2022-06" db="EMBL/GenBank/DDBJ databases">
        <authorList>
            <person name="Dietemann V."/>
            <person name="Ory F."/>
            <person name="Dainat B."/>
            <person name="Oberhansli S."/>
        </authorList>
    </citation>
    <scope>NUCLEOTIDE SEQUENCE</scope>
    <source>
        <strain evidence="1">Ena-SAMPLE-TAB-26-04-2022-14:26:32:270-5432</strain>
    </source>
</reference>
<keyword evidence="2" id="KW-1185">Reference proteome</keyword>
<dbReference type="Proteomes" id="UP001154322">
    <property type="component" value="Unassembled WGS sequence"/>
</dbReference>
<evidence type="ECO:0008006" key="3">
    <source>
        <dbReference type="Google" id="ProtNLM"/>
    </source>
</evidence>
<evidence type="ECO:0000313" key="2">
    <source>
        <dbReference type="Proteomes" id="UP001154322"/>
    </source>
</evidence>
<dbReference type="EMBL" id="CALYLO010000010">
    <property type="protein sequence ID" value="CAH8248482.1"/>
    <property type="molecule type" value="Genomic_DNA"/>
</dbReference>
<comment type="caution">
    <text evidence="1">The sequence shown here is derived from an EMBL/GenBank/DDBJ whole genome shotgun (WGS) entry which is preliminary data.</text>
</comment>
<proteinExistence type="predicted"/>
<accession>A0ABN8UE66</accession>
<gene>
    <name evidence="1" type="ORF">WJ0W_007149</name>
</gene>
<sequence>MRENLLLWRVISLPRIQEIIAKNSNSGVSAENVKWDDLMFTYGSSDELNQVVLDIEIEFGLILPNWNLVDDIGEKTVGDFVIGVKQAIAQAEGKLLCPCDHVKGEYCEECWNPNDLHE</sequence>
<organism evidence="1 2">
    <name type="scientific">Paenibacillus melissococcoides</name>
    <dbReference type="NCBI Taxonomy" id="2912268"/>
    <lineage>
        <taxon>Bacteria</taxon>
        <taxon>Bacillati</taxon>
        <taxon>Bacillota</taxon>
        <taxon>Bacilli</taxon>
        <taxon>Bacillales</taxon>
        <taxon>Paenibacillaceae</taxon>
        <taxon>Paenibacillus</taxon>
    </lineage>
</organism>
<protein>
    <recommendedName>
        <fullName evidence="3">Carrier domain-containing protein</fullName>
    </recommendedName>
</protein>
<evidence type="ECO:0000313" key="1">
    <source>
        <dbReference type="EMBL" id="CAH8248482.1"/>
    </source>
</evidence>
<name>A0ABN8UE66_9BACL</name>